<keyword evidence="1" id="KW-0812">Transmembrane</keyword>
<protein>
    <recommendedName>
        <fullName evidence="4">Secreted protein</fullName>
    </recommendedName>
</protein>
<proteinExistence type="predicted"/>
<organism evidence="2 3">
    <name type="scientific">Macrophomina phaseolina</name>
    <dbReference type="NCBI Taxonomy" id="35725"/>
    <lineage>
        <taxon>Eukaryota</taxon>
        <taxon>Fungi</taxon>
        <taxon>Dikarya</taxon>
        <taxon>Ascomycota</taxon>
        <taxon>Pezizomycotina</taxon>
        <taxon>Dothideomycetes</taxon>
        <taxon>Dothideomycetes incertae sedis</taxon>
        <taxon>Botryosphaeriales</taxon>
        <taxon>Botryosphaeriaceae</taxon>
        <taxon>Macrophomina</taxon>
    </lineage>
</organism>
<evidence type="ECO:0000256" key="1">
    <source>
        <dbReference type="SAM" id="Phobius"/>
    </source>
</evidence>
<keyword evidence="1" id="KW-0472">Membrane</keyword>
<keyword evidence="1" id="KW-1133">Transmembrane helix</keyword>
<gene>
    <name evidence="2" type="ORF">B0J12DRAFT_288218</name>
</gene>
<dbReference type="EMBL" id="JAGTJR010000004">
    <property type="protein sequence ID" value="KAH7061261.1"/>
    <property type="molecule type" value="Genomic_DNA"/>
</dbReference>
<evidence type="ECO:0008006" key="4">
    <source>
        <dbReference type="Google" id="ProtNLM"/>
    </source>
</evidence>
<feature type="transmembrane region" description="Helical" evidence="1">
    <location>
        <begin position="12"/>
        <end position="34"/>
    </location>
</feature>
<dbReference type="Proteomes" id="UP000774617">
    <property type="component" value="Unassembled WGS sequence"/>
</dbReference>
<name>A0ABQ8GNE6_9PEZI</name>
<comment type="caution">
    <text evidence="2">The sequence shown here is derived from an EMBL/GenBank/DDBJ whole genome shotgun (WGS) entry which is preliminary data.</text>
</comment>
<keyword evidence="3" id="KW-1185">Reference proteome</keyword>
<accession>A0ABQ8GNE6</accession>
<reference evidence="2 3" key="1">
    <citation type="journal article" date="2021" name="Nat. Commun.">
        <title>Genetic determinants of endophytism in the Arabidopsis root mycobiome.</title>
        <authorList>
            <person name="Mesny F."/>
            <person name="Miyauchi S."/>
            <person name="Thiergart T."/>
            <person name="Pickel B."/>
            <person name="Atanasova L."/>
            <person name="Karlsson M."/>
            <person name="Huettel B."/>
            <person name="Barry K.W."/>
            <person name="Haridas S."/>
            <person name="Chen C."/>
            <person name="Bauer D."/>
            <person name="Andreopoulos W."/>
            <person name="Pangilinan J."/>
            <person name="LaButti K."/>
            <person name="Riley R."/>
            <person name="Lipzen A."/>
            <person name="Clum A."/>
            <person name="Drula E."/>
            <person name="Henrissat B."/>
            <person name="Kohler A."/>
            <person name="Grigoriev I.V."/>
            <person name="Martin F.M."/>
            <person name="Hacquard S."/>
        </authorList>
    </citation>
    <scope>NUCLEOTIDE SEQUENCE [LARGE SCALE GENOMIC DNA]</scope>
    <source>
        <strain evidence="2 3">MPI-SDFR-AT-0080</strain>
    </source>
</reference>
<evidence type="ECO:0000313" key="3">
    <source>
        <dbReference type="Proteomes" id="UP000774617"/>
    </source>
</evidence>
<sequence>MATAYVYCRVRFSWWVSGFGSSLQLRFLFVYLRLSVGGILGTMQPGSIQPCMNDCLARLKYLVLFSESGV</sequence>
<evidence type="ECO:0000313" key="2">
    <source>
        <dbReference type="EMBL" id="KAH7061261.1"/>
    </source>
</evidence>